<feature type="region of interest" description="Disordered" evidence="1">
    <location>
        <begin position="147"/>
        <end position="171"/>
    </location>
</feature>
<proteinExistence type="predicted"/>
<organism evidence="2 3">
    <name type="scientific">Actinomyces lilanjuaniae</name>
    <dbReference type="NCBI Taxonomy" id="2321394"/>
    <lineage>
        <taxon>Bacteria</taxon>
        <taxon>Bacillati</taxon>
        <taxon>Actinomycetota</taxon>
        <taxon>Actinomycetes</taxon>
        <taxon>Actinomycetales</taxon>
        <taxon>Actinomycetaceae</taxon>
        <taxon>Actinomyces</taxon>
    </lineage>
</organism>
<reference evidence="2 3" key="1">
    <citation type="submission" date="2018-09" db="EMBL/GenBank/DDBJ databases">
        <authorList>
            <person name="Li J."/>
        </authorList>
    </citation>
    <scope>NUCLEOTIDE SEQUENCE [LARGE SCALE GENOMIC DNA]</scope>
    <source>
        <strain evidence="2 3">2129</strain>
    </source>
</reference>
<sequence>MPESADWKKVLLLSVLLGTASLVLNISFQEEIEGGWQTYSGFRKTGAKLVNSGSLWAALAFYCGSLTATPRAGALAGVLSAQCALGTHYTLGILTSAYDHSAMLANIEWFIAGAVLCCPWEHSGGSHSSREPCHCWLALSRRHASSPTPLSPRGCPSHQLKSPGLSGTRTC</sequence>
<dbReference type="Proteomes" id="UP000273001">
    <property type="component" value="Chromosome"/>
</dbReference>
<keyword evidence="3" id="KW-1185">Reference proteome</keyword>
<gene>
    <name evidence="2" type="ORF">D5R93_01860</name>
</gene>
<evidence type="ECO:0000256" key="1">
    <source>
        <dbReference type="SAM" id="MobiDB-lite"/>
    </source>
</evidence>
<protein>
    <submittedName>
        <fullName evidence="2">Uncharacterized protein</fullName>
    </submittedName>
</protein>
<evidence type="ECO:0000313" key="2">
    <source>
        <dbReference type="EMBL" id="AYD89114.1"/>
    </source>
</evidence>
<dbReference type="RefSeq" id="WP_120203468.1">
    <property type="nucleotide sequence ID" value="NZ_CP032514.1"/>
</dbReference>
<evidence type="ECO:0000313" key="3">
    <source>
        <dbReference type="Proteomes" id="UP000273001"/>
    </source>
</evidence>
<accession>A0ABM6Z1G0</accession>
<dbReference type="EMBL" id="CP032514">
    <property type="protein sequence ID" value="AYD89114.1"/>
    <property type="molecule type" value="Genomic_DNA"/>
</dbReference>
<name>A0ABM6Z1G0_9ACTO</name>